<protein>
    <submittedName>
        <fullName evidence="1">Uncharacterized protein</fullName>
    </submittedName>
</protein>
<keyword evidence="2" id="KW-1185">Reference proteome</keyword>
<evidence type="ECO:0000313" key="1">
    <source>
        <dbReference type="EMBL" id="KAG0432263.1"/>
    </source>
</evidence>
<reference evidence="1 2" key="1">
    <citation type="journal article" date="2020" name="Cell">
        <title>Large-Scale Comparative Analyses of Tick Genomes Elucidate Their Genetic Diversity and Vector Capacities.</title>
        <authorList>
            <consortium name="Tick Genome and Microbiome Consortium (TIGMIC)"/>
            <person name="Jia N."/>
            <person name="Wang J."/>
            <person name="Shi W."/>
            <person name="Du L."/>
            <person name="Sun Y."/>
            <person name="Zhan W."/>
            <person name="Jiang J.F."/>
            <person name="Wang Q."/>
            <person name="Zhang B."/>
            <person name="Ji P."/>
            <person name="Bell-Sakyi L."/>
            <person name="Cui X.M."/>
            <person name="Yuan T.T."/>
            <person name="Jiang B.G."/>
            <person name="Yang W.F."/>
            <person name="Lam T.T."/>
            <person name="Chang Q.C."/>
            <person name="Ding S.J."/>
            <person name="Wang X.J."/>
            <person name="Zhu J.G."/>
            <person name="Ruan X.D."/>
            <person name="Zhao L."/>
            <person name="Wei J.T."/>
            <person name="Ye R.Z."/>
            <person name="Que T.C."/>
            <person name="Du C.H."/>
            <person name="Zhou Y.H."/>
            <person name="Cheng J.X."/>
            <person name="Dai P.F."/>
            <person name="Guo W.B."/>
            <person name="Han X.H."/>
            <person name="Huang E.J."/>
            <person name="Li L.F."/>
            <person name="Wei W."/>
            <person name="Gao Y.C."/>
            <person name="Liu J.Z."/>
            <person name="Shao H.Z."/>
            <person name="Wang X."/>
            <person name="Wang C.C."/>
            <person name="Yang T.C."/>
            <person name="Huo Q.B."/>
            <person name="Li W."/>
            <person name="Chen H.Y."/>
            <person name="Chen S.E."/>
            <person name="Zhou L.G."/>
            <person name="Ni X.B."/>
            <person name="Tian J.H."/>
            <person name="Sheng Y."/>
            <person name="Liu T."/>
            <person name="Pan Y.S."/>
            <person name="Xia L.Y."/>
            <person name="Li J."/>
            <person name="Zhao F."/>
            <person name="Cao W.C."/>
        </authorList>
    </citation>
    <scope>NUCLEOTIDE SEQUENCE [LARGE SCALE GENOMIC DNA]</scope>
    <source>
        <strain evidence="1">Iper-2018</strain>
    </source>
</reference>
<proteinExistence type="predicted"/>
<sequence>MVREARVRDVAGMLAPQIQAVALEVETTLLDCSGASAQKIRVVQRGPAPLKVAVATQTSFPDARKPLLSPTPQLKL</sequence>
<accession>A0AC60QG04</accession>
<gene>
    <name evidence="1" type="ORF">HPB47_021009</name>
</gene>
<dbReference type="Proteomes" id="UP000805193">
    <property type="component" value="Unassembled WGS sequence"/>
</dbReference>
<name>A0AC60QG04_IXOPE</name>
<organism evidence="1 2">
    <name type="scientific">Ixodes persulcatus</name>
    <name type="common">Taiga tick</name>
    <dbReference type="NCBI Taxonomy" id="34615"/>
    <lineage>
        <taxon>Eukaryota</taxon>
        <taxon>Metazoa</taxon>
        <taxon>Ecdysozoa</taxon>
        <taxon>Arthropoda</taxon>
        <taxon>Chelicerata</taxon>
        <taxon>Arachnida</taxon>
        <taxon>Acari</taxon>
        <taxon>Parasitiformes</taxon>
        <taxon>Ixodida</taxon>
        <taxon>Ixodoidea</taxon>
        <taxon>Ixodidae</taxon>
        <taxon>Ixodinae</taxon>
        <taxon>Ixodes</taxon>
    </lineage>
</organism>
<evidence type="ECO:0000313" key="2">
    <source>
        <dbReference type="Proteomes" id="UP000805193"/>
    </source>
</evidence>
<dbReference type="EMBL" id="JABSTQ010009165">
    <property type="protein sequence ID" value="KAG0432263.1"/>
    <property type="molecule type" value="Genomic_DNA"/>
</dbReference>
<comment type="caution">
    <text evidence="1">The sequence shown here is derived from an EMBL/GenBank/DDBJ whole genome shotgun (WGS) entry which is preliminary data.</text>
</comment>